<organism evidence="8 9">
    <name type="scientific">Chitinophaga chungangae</name>
    <dbReference type="NCBI Taxonomy" id="2821488"/>
    <lineage>
        <taxon>Bacteria</taxon>
        <taxon>Pseudomonadati</taxon>
        <taxon>Bacteroidota</taxon>
        <taxon>Chitinophagia</taxon>
        <taxon>Chitinophagales</taxon>
        <taxon>Chitinophagaceae</taxon>
        <taxon>Chitinophaga</taxon>
    </lineage>
</organism>
<dbReference type="Gene3D" id="1.10.443.10">
    <property type="entry name" value="Intergrase catalytic core"/>
    <property type="match status" value="1"/>
</dbReference>
<dbReference type="SUPFAM" id="SSF56349">
    <property type="entry name" value="DNA breaking-rejoining enzymes"/>
    <property type="match status" value="1"/>
</dbReference>
<dbReference type="PANTHER" id="PTHR30349:SF41">
    <property type="entry name" value="INTEGRASE_RECOMBINASE PROTEIN MJ0367-RELATED"/>
    <property type="match status" value="1"/>
</dbReference>
<evidence type="ECO:0000313" key="9">
    <source>
        <dbReference type="Proteomes" id="UP000679126"/>
    </source>
</evidence>
<evidence type="ECO:0000259" key="7">
    <source>
        <dbReference type="PROSITE" id="PS51900"/>
    </source>
</evidence>
<dbReference type="EMBL" id="JAGHKP010000003">
    <property type="protein sequence ID" value="MBO9154083.1"/>
    <property type="molecule type" value="Genomic_DNA"/>
</dbReference>
<dbReference type="Gene3D" id="1.10.150.130">
    <property type="match status" value="1"/>
</dbReference>
<evidence type="ECO:0000256" key="2">
    <source>
        <dbReference type="ARBA" id="ARBA00022908"/>
    </source>
</evidence>
<evidence type="ECO:0000256" key="1">
    <source>
        <dbReference type="ARBA" id="ARBA00008857"/>
    </source>
</evidence>
<dbReference type="PROSITE" id="PS51898">
    <property type="entry name" value="TYR_RECOMBINASE"/>
    <property type="match status" value="1"/>
</dbReference>
<evidence type="ECO:0000256" key="5">
    <source>
        <dbReference type="PROSITE-ProRule" id="PRU01248"/>
    </source>
</evidence>
<feature type="domain" description="Tyr recombinase" evidence="6">
    <location>
        <begin position="109"/>
        <end position="280"/>
    </location>
</feature>
<dbReference type="Proteomes" id="UP000679126">
    <property type="component" value="Unassembled WGS sequence"/>
</dbReference>
<keyword evidence="9" id="KW-1185">Reference proteome</keyword>
<gene>
    <name evidence="8" type="ORF">J7I43_17785</name>
</gene>
<comment type="caution">
    <text evidence="8">The sequence shown here is derived from an EMBL/GenBank/DDBJ whole genome shotgun (WGS) entry which is preliminary data.</text>
</comment>
<dbReference type="RefSeq" id="WP_209147203.1">
    <property type="nucleotide sequence ID" value="NZ_JAGHKP010000003.1"/>
</dbReference>
<evidence type="ECO:0000313" key="8">
    <source>
        <dbReference type="EMBL" id="MBO9154083.1"/>
    </source>
</evidence>
<proteinExistence type="inferred from homology"/>
<dbReference type="InterPro" id="IPR013762">
    <property type="entry name" value="Integrase-like_cat_sf"/>
</dbReference>
<evidence type="ECO:0000259" key="6">
    <source>
        <dbReference type="PROSITE" id="PS51898"/>
    </source>
</evidence>
<comment type="similarity">
    <text evidence="1">Belongs to the 'phage' integrase family.</text>
</comment>
<name>A0ABS3YHB2_9BACT</name>
<dbReference type="PROSITE" id="PS51900">
    <property type="entry name" value="CB"/>
    <property type="match status" value="1"/>
</dbReference>
<protein>
    <submittedName>
        <fullName evidence="8">Tyrosine-type recombinase/integrase</fullName>
    </submittedName>
</protein>
<keyword evidence="4" id="KW-0233">DNA recombination</keyword>
<accession>A0ABS3YHB2</accession>
<dbReference type="InterPro" id="IPR010998">
    <property type="entry name" value="Integrase_recombinase_N"/>
</dbReference>
<keyword evidence="2" id="KW-0229">DNA integration</keyword>
<dbReference type="PANTHER" id="PTHR30349">
    <property type="entry name" value="PHAGE INTEGRASE-RELATED"/>
    <property type="match status" value="1"/>
</dbReference>
<dbReference type="Pfam" id="PF00589">
    <property type="entry name" value="Phage_integrase"/>
    <property type="match status" value="1"/>
</dbReference>
<evidence type="ECO:0000256" key="3">
    <source>
        <dbReference type="ARBA" id="ARBA00023125"/>
    </source>
</evidence>
<dbReference type="InterPro" id="IPR050090">
    <property type="entry name" value="Tyrosine_recombinase_XerCD"/>
</dbReference>
<dbReference type="InterPro" id="IPR011010">
    <property type="entry name" value="DNA_brk_join_enz"/>
</dbReference>
<reference evidence="9" key="1">
    <citation type="submission" date="2021-03" db="EMBL/GenBank/DDBJ databases">
        <title>Assistant Professor.</title>
        <authorList>
            <person name="Huq M.A."/>
        </authorList>
    </citation>
    <scope>NUCLEOTIDE SEQUENCE [LARGE SCALE GENOMIC DNA]</scope>
    <source>
        <strain evidence="9">MAH-28</strain>
    </source>
</reference>
<evidence type="ECO:0000256" key="4">
    <source>
        <dbReference type="ARBA" id="ARBA00023172"/>
    </source>
</evidence>
<sequence length="280" mass="30867">MEQLLGSFTDYLCVIGYSKGTQTMIGSCVRDFLQWCGHHGEAMGAPGAIRTFYGWLHTRPLRRGTGALSAMMIGHYVYSLKVFFGWQQASGLLPVNPMSGLRFAGTRCERRAALSVSEVTALFDAVETMGERALLHVFYSCGLRRSEGVMLRVRDVACRERLLYVRLGKGARRRVVPLAGRVAAELRAYLAERHSSSDAFLVTAAGNAMDGAQCLALLKTLLAKAGLPNRITLHDLRRSIATHLLQGGMSAEQVRDFLGHQHIETTQLYARPAADQLLRV</sequence>
<keyword evidence="3 5" id="KW-0238">DNA-binding</keyword>
<dbReference type="InterPro" id="IPR044068">
    <property type="entry name" value="CB"/>
</dbReference>
<feature type="domain" description="Core-binding (CB)" evidence="7">
    <location>
        <begin position="1"/>
        <end position="88"/>
    </location>
</feature>
<dbReference type="InterPro" id="IPR002104">
    <property type="entry name" value="Integrase_catalytic"/>
</dbReference>